<dbReference type="AlphaFoldDB" id="A0A1B8ZPZ5"/>
<feature type="transmembrane region" description="Helical" evidence="1">
    <location>
        <begin position="143"/>
        <end position="164"/>
    </location>
</feature>
<organism evidence="2 3">
    <name type="scientific">Chryseobacterium arthrosphaerae</name>
    <dbReference type="NCBI Taxonomy" id="651561"/>
    <lineage>
        <taxon>Bacteria</taxon>
        <taxon>Pseudomonadati</taxon>
        <taxon>Bacteroidota</taxon>
        <taxon>Flavobacteriia</taxon>
        <taxon>Flavobacteriales</taxon>
        <taxon>Weeksellaceae</taxon>
        <taxon>Chryseobacterium group</taxon>
        <taxon>Chryseobacterium</taxon>
    </lineage>
</organism>
<feature type="transmembrane region" description="Helical" evidence="1">
    <location>
        <begin position="346"/>
        <end position="367"/>
    </location>
</feature>
<keyword evidence="1" id="KW-0812">Transmembrane</keyword>
<feature type="transmembrane region" description="Helical" evidence="1">
    <location>
        <begin position="317"/>
        <end position="334"/>
    </location>
</feature>
<dbReference type="RefSeq" id="WP_065397615.1">
    <property type="nucleotide sequence ID" value="NZ_MAYG01000001.1"/>
</dbReference>
<feature type="transmembrane region" description="Helical" evidence="1">
    <location>
        <begin position="46"/>
        <end position="63"/>
    </location>
</feature>
<dbReference type="Proteomes" id="UP000093432">
    <property type="component" value="Unassembled WGS sequence"/>
</dbReference>
<feature type="transmembrane region" description="Helical" evidence="1">
    <location>
        <begin position="75"/>
        <end position="92"/>
    </location>
</feature>
<dbReference type="OrthoDB" id="9809196at2"/>
<accession>A0A1B8ZPZ5</accession>
<sequence length="594" mass="68595">MKSKFYETLSRANETVFRYPLVLTMALLASAGAICIAESNTEHSTVFTKFTICAAMGISLMFAMKMLSQRIGKELLLQVSAIAFLIGFYYILPDKQKNFTDIHFYIIAVTVLLTHLLVSFIPFLEKNKESGFWQYNKNLFVNIFLTAVFTGILTGGVELAILAIDKLFDFNFNGKVYTDTFSVLAISGSCFIFLLFNEKGISTLEKESPYPVVLKFFTQFILIPLLLIYAAILYFYSFKILISWELPRGWVSYLILAYSIVGILALLLVYPLRAENAKSWVRIFSKAFYYTIIPLIILLFTAIFTRILEYGYTEPRYFVLLLALWLLSTVVYFISGKRATIKFIPVSLFLLGTFALIFPYFNAFSVAKRSQKKELLKVLNQHQLIHNGKLDFQKKITDTVRNEIADKFEFLAERKQNEFLYGFLNKKDGKELADTMESGNFYNIRNTIQNKFTNVQKTSKDIWDETMRLVITSEKQAIEIGSYQYLLNFTPYKKGPQKVNGDTFEVTNLLEKESSLKLKLNTEEIDFGPQVMKLLEDNKNKTGIVKVPDISMESDLGKYHIRLILNEIVREKFPYDHHINIYYDNAYLLIKPKQ</sequence>
<feature type="transmembrane region" description="Helical" evidence="1">
    <location>
        <begin position="104"/>
        <end position="123"/>
    </location>
</feature>
<name>A0A1B8ZPZ5_9FLAO</name>
<proteinExistence type="predicted"/>
<evidence type="ECO:0000313" key="2">
    <source>
        <dbReference type="EMBL" id="OCA73614.1"/>
    </source>
</evidence>
<comment type="caution">
    <text evidence="2">The sequence shown here is derived from an EMBL/GenBank/DDBJ whole genome shotgun (WGS) entry which is preliminary data.</text>
</comment>
<feature type="transmembrane region" description="Helical" evidence="1">
    <location>
        <begin position="176"/>
        <end position="196"/>
    </location>
</feature>
<feature type="transmembrane region" description="Helical" evidence="1">
    <location>
        <begin position="16"/>
        <end position="37"/>
    </location>
</feature>
<dbReference type="EMBL" id="MAYG01000001">
    <property type="protein sequence ID" value="OCA73614.1"/>
    <property type="molecule type" value="Genomic_DNA"/>
</dbReference>
<feature type="transmembrane region" description="Helical" evidence="1">
    <location>
        <begin position="287"/>
        <end position="305"/>
    </location>
</feature>
<feature type="transmembrane region" description="Helical" evidence="1">
    <location>
        <begin position="216"/>
        <end position="238"/>
    </location>
</feature>
<dbReference type="STRING" id="651561.BBI00_04315"/>
<reference evidence="3" key="1">
    <citation type="submission" date="2016-07" db="EMBL/GenBank/DDBJ databases">
        <authorList>
            <person name="Florea S."/>
            <person name="Webb J.S."/>
            <person name="Jaromczyk J."/>
            <person name="Schardl C.L."/>
        </authorList>
    </citation>
    <scope>NUCLEOTIDE SEQUENCE [LARGE SCALE GENOMIC DNA]</scope>
    <source>
        <strain evidence="3">CC-VM-7</strain>
    </source>
</reference>
<feature type="transmembrane region" description="Helical" evidence="1">
    <location>
        <begin position="250"/>
        <end position="272"/>
    </location>
</feature>
<keyword evidence="1" id="KW-0472">Membrane</keyword>
<evidence type="ECO:0000256" key="1">
    <source>
        <dbReference type="SAM" id="Phobius"/>
    </source>
</evidence>
<dbReference type="InterPro" id="IPR025291">
    <property type="entry name" value="DUF4153"/>
</dbReference>
<protein>
    <submittedName>
        <fullName evidence="2">ABC transporter permease</fullName>
    </submittedName>
</protein>
<evidence type="ECO:0000313" key="3">
    <source>
        <dbReference type="Proteomes" id="UP000093432"/>
    </source>
</evidence>
<dbReference type="Pfam" id="PF13687">
    <property type="entry name" value="DUF4153"/>
    <property type="match status" value="1"/>
</dbReference>
<gene>
    <name evidence="2" type="ORF">BBI00_04315</name>
</gene>
<keyword evidence="1" id="KW-1133">Transmembrane helix</keyword>